<evidence type="ECO:0000256" key="2">
    <source>
        <dbReference type="ARBA" id="ARBA00023125"/>
    </source>
</evidence>
<dbReference type="PRINTS" id="PR00035">
    <property type="entry name" value="HTHGNTR"/>
</dbReference>
<organism evidence="5 6">
    <name type="scientific">Fluctibacter corallii</name>
    <dbReference type="NCBI Taxonomy" id="2984329"/>
    <lineage>
        <taxon>Bacteria</taxon>
        <taxon>Pseudomonadati</taxon>
        <taxon>Pseudomonadota</taxon>
        <taxon>Gammaproteobacteria</taxon>
        <taxon>Alteromonadales</taxon>
        <taxon>Alteromonadaceae</taxon>
        <taxon>Fluctibacter</taxon>
    </lineage>
</organism>
<comment type="caution">
    <text evidence="5">The sequence shown here is derived from an EMBL/GenBank/DDBJ whole genome shotgun (WGS) entry which is preliminary data.</text>
</comment>
<dbReference type="InterPro" id="IPR036388">
    <property type="entry name" value="WH-like_DNA-bd_sf"/>
</dbReference>
<dbReference type="InterPro" id="IPR011663">
    <property type="entry name" value="UTRA"/>
</dbReference>
<evidence type="ECO:0000256" key="1">
    <source>
        <dbReference type="ARBA" id="ARBA00023015"/>
    </source>
</evidence>
<dbReference type="Gene3D" id="1.10.10.10">
    <property type="entry name" value="Winged helix-like DNA-binding domain superfamily/Winged helix DNA-binding domain"/>
    <property type="match status" value="1"/>
</dbReference>
<dbReference type="Gene3D" id="3.40.1410.10">
    <property type="entry name" value="Chorismate lyase-like"/>
    <property type="match status" value="1"/>
</dbReference>
<keyword evidence="1" id="KW-0805">Transcription regulation</keyword>
<dbReference type="RefSeq" id="WP_263713882.1">
    <property type="nucleotide sequence ID" value="NZ_JAOWKX010000013.1"/>
</dbReference>
<feature type="domain" description="HTH gntR-type" evidence="4">
    <location>
        <begin position="17"/>
        <end position="85"/>
    </location>
</feature>
<keyword evidence="3" id="KW-0804">Transcription</keyword>
<reference evidence="5 6" key="1">
    <citation type="submission" date="2022-10" db="EMBL/GenBank/DDBJ databases">
        <title>Aestuariibacter sp. AA17 isolated from Montipora capitata coral fragment.</title>
        <authorList>
            <person name="Emsley S.A."/>
            <person name="Pfannmuller K.M."/>
            <person name="Loughran R.M."/>
            <person name="Shlafstein M."/>
            <person name="Papke E."/>
            <person name="Saw J.H."/>
            <person name="Ushijima B."/>
            <person name="Videau P."/>
        </authorList>
    </citation>
    <scope>NUCLEOTIDE SEQUENCE [LARGE SCALE GENOMIC DNA]</scope>
    <source>
        <strain evidence="5 6">AA17</strain>
    </source>
</reference>
<protein>
    <submittedName>
        <fullName evidence="5">GntR family transcriptional regulator</fullName>
    </submittedName>
</protein>
<dbReference type="PANTHER" id="PTHR44846">
    <property type="entry name" value="MANNOSYL-D-GLYCERATE TRANSPORT/METABOLISM SYSTEM REPRESSOR MNGR-RELATED"/>
    <property type="match status" value="1"/>
</dbReference>
<dbReference type="SUPFAM" id="SSF46785">
    <property type="entry name" value="Winged helix' DNA-binding domain"/>
    <property type="match status" value="1"/>
</dbReference>
<dbReference type="Pfam" id="PF07702">
    <property type="entry name" value="UTRA"/>
    <property type="match status" value="1"/>
</dbReference>
<dbReference type="SMART" id="SM00866">
    <property type="entry name" value="UTRA"/>
    <property type="match status" value="1"/>
</dbReference>
<gene>
    <name evidence="5" type="ORF">OE749_17995</name>
</gene>
<evidence type="ECO:0000313" key="6">
    <source>
        <dbReference type="Proteomes" id="UP001652504"/>
    </source>
</evidence>
<dbReference type="PANTHER" id="PTHR44846:SF1">
    <property type="entry name" value="MANNOSYL-D-GLYCERATE TRANSPORT_METABOLISM SYSTEM REPRESSOR MNGR-RELATED"/>
    <property type="match status" value="1"/>
</dbReference>
<dbReference type="SMART" id="SM00345">
    <property type="entry name" value="HTH_GNTR"/>
    <property type="match status" value="1"/>
</dbReference>
<keyword evidence="6" id="KW-1185">Reference proteome</keyword>
<dbReference type="InterPro" id="IPR000524">
    <property type="entry name" value="Tscrpt_reg_HTH_GntR"/>
</dbReference>
<proteinExistence type="predicted"/>
<dbReference type="SUPFAM" id="SSF64288">
    <property type="entry name" value="Chorismate lyase-like"/>
    <property type="match status" value="1"/>
</dbReference>
<dbReference type="CDD" id="cd07377">
    <property type="entry name" value="WHTH_GntR"/>
    <property type="match status" value="1"/>
</dbReference>
<dbReference type="Proteomes" id="UP001652504">
    <property type="component" value="Unassembled WGS sequence"/>
</dbReference>
<accession>A0ABT3AD42</accession>
<dbReference type="Pfam" id="PF00392">
    <property type="entry name" value="GntR"/>
    <property type="match status" value="1"/>
</dbReference>
<dbReference type="InterPro" id="IPR050679">
    <property type="entry name" value="Bact_HTH_transcr_reg"/>
</dbReference>
<dbReference type="InterPro" id="IPR036390">
    <property type="entry name" value="WH_DNA-bd_sf"/>
</dbReference>
<evidence type="ECO:0000313" key="5">
    <source>
        <dbReference type="EMBL" id="MCV2886590.1"/>
    </source>
</evidence>
<evidence type="ECO:0000259" key="4">
    <source>
        <dbReference type="PROSITE" id="PS50949"/>
    </source>
</evidence>
<dbReference type="PROSITE" id="PS50949">
    <property type="entry name" value="HTH_GNTR"/>
    <property type="match status" value="1"/>
</dbReference>
<keyword evidence="2" id="KW-0238">DNA-binding</keyword>
<dbReference type="EMBL" id="JAOWKX010000013">
    <property type="protein sequence ID" value="MCV2886590.1"/>
    <property type="molecule type" value="Genomic_DNA"/>
</dbReference>
<dbReference type="InterPro" id="IPR028978">
    <property type="entry name" value="Chorismate_lyase_/UTRA_dom_sf"/>
</dbReference>
<sequence>MSLSSNSSSKGKQPVFMPLYKQVEEQIKSRILNKEWKPGDVLPNEFSLADEFGVSQGTVRKSLNALTMQGTLIRRQGVGTFVAEQSDKQENTSQFPIVRNGRRPEKTEIAFIRQTVKFAGLALQTQLKLDSSDKVLEIVRKRIFRQQICAVEYIYLPLKYFPELSNNAKLPDDIHQFLQTQYSMTIHNLVDEVRATPSNQDVSQWLGVKPNTPLIEVTRICSSLDETPFEYRLIYSQTDNFHYRHEGTY</sequence>
<name>A0ABT3AD42_9ALTE</name>
<evidence type="ECO:0000256" key="3">
    <source>
        <dbReference type="ARBA" id="ARBA00023163"/>
    </source>
</evidence>